<keyword evidence="1" id="KW-0812">Transmembrane</keyword>
<feature type="transmembrane region" description="Helical" evidence="1">
    <location>
        <begin position="20"/>
        <end position="42"/>
    </location>
</feature>
<protein>
    <recommendedName>
        <fullName evidence="4">Bacteriophage holin family protein</fullName>
    </recommendedName>
</protein>
<keyword evidence="1" id="KW-1133">Transmembrane helix</keyword>
<feature type="transmembrane region" description="Helical" evidence="1">
    <location>
        <begin position="96"/>
        <end position="118"/>
    </location>
</feature>
<name>A0A1M5FJ81_9FLAO</name>
<sequence>MANLLSHVLGSNFLMEYLESNLTTIQLALMAINTATCGLVVSKLQEIKERHREINIKPITKELLSSLKEQIVLVVIGVVLALLIDSRVVETVLYSNYILFALETLIISVFVNSIQVLWDTGKSVFVLIEIMDEVNDEE</sequence>
<keyword evidence="1" id="KW-0472">Membrane</keyword>
<organism evidence="2 3">
    <name type="scientific">Flavobacterium micromati</name>
    <dbReference type="NCBI Taxonomy" id="229205"/>
    <lineage>
        <taxon>Bacteria</taxon>
        <taxon>Pseudomonadati</taxon>
        <taxon>Bacteroidota</taxon>
        <taxon>Flavobacteriia</taxon>
        <taxon>Flavobacteriales</taxon>
        <taxon>Flavobacteriaceae</taxon>
        <taxon>Flavobacterium</taxon>
    </lineage>
</organism>
<evidence type="ECO:0000313" key="2">
    <source>
        <dbReference type="EMBL" id="SHF91221.1"/>
    </source>
</evidence>
<evidence type="ECO:0000256" key="1">
    <source>
        <dbReference type="SAM" id="Phobius"/>
    </source>
</evidence>
<dbReference type="STRING" id="229205.SAMN05444372_101145"/>
<proteinExistence type="predicted"/>
<dbReference type="EMBL" id="FQWF01000001">
    <property type="protein sequence ID" value="SHF91221.1"/>
    <property type="molecule type" value="Genomic_DNA"/>
</dbReference>
<dbReference type="AlphaFoldDB" id="A0A1M5FJ81"/>
<dbReference type="RefSeq" id="WP_139257240.1">
    <property type="nucleotide sequence ID" value="NZ_FQWF01000001.1"/>
</dbReference>
<dbReference type="OrthoDB" id="1446735at2"/>
<reference evidence="3" key="1">
    <citation type="submission" date="2016-11" db="EMBL/GenBank/DDBJ databases">
        <authorList>
            <person name="Varghese N."/>
            <person name="Submissions S."/>
        </authorList>
    </citation>
    <scope>NUCLEOTIDE SEQUENCE [LARGE SCALE GENOMIC DNA]</scope>
    <source>
        <strain evidence="3">DSM 17659</strain>
    </source>
</reference>
<feature type="transmembrane region" description="Helical" evidence="1">
    <location>
        <begin position="63"/>
        <end position="84"/>
    </location>
</feature>
<evidence type="ECO:0000313" key="3">
    <source>
        <dbReference type="Proteomes" id="UP000184020"/>
    </source>
</evidence>
<evidence type="ECO:0008006" key="4">
    <source>
        <dbReference type="Google" id="ProtNLM"/>
    </source>
</evidence>
<gene>
    <name evidence="2" type="ORF">SAMN05444372_101145</name>
</gene>
<accession>A0A1M5FJ81</accession>
<keyword evidence="3" id="KW-1185">Reference proteome</keyword>
<dbReference type="Proteomes" id="UP000184020">
    <property type="component" value="Unassembled WGS sequence"/>
</dbReference>